<reference evidence="1 2" key="1">
    <citation type="journal article" date="2021" name="Int. J. Syst. Evol. Microbiol.">
        <title>Reticulibacter mediterranei gen. nov., sp. nov., within the new family Reticulibacteraceae fam. nov., and Ktedonospora formicarum gen. nov., sp. nov., Ktedonobacter robiniae sp. nov., Dictyobacter formicarum sp. nov. and Dictyobacter arantiisoli sp. nov., belonging to the class Ktedonobacteria.</title>
        <authorList>
            <person name="Yabe S."/>
            <person name="Zheng Y."/>
            <person name="Wang C.M."/>
            <person name="Sakai Y."/>
            <person name="Abe K."/>
            <person name="Yokota A."/>
            <person name="Donadio S."/>
            <person name="Cavaletti L."/>
            <person name="Monciardini P."/>
        </authorList>
    </citation>
    <scope>NUCLEOTIDE SEQUENCE [LARGE SCALE GENOMIC DNA]</scope>
    <source>
        <strain evidence="1 2">SOSP1-30</strain>
    </source>
</reference>
<dbReference type="InterPro" id="IPR036102">
    <property type="entry name" value="OsmC/Ohrsf"/>
</dbReference>
<dbReference type="Pfam" id="PF02566">
    <property type="entry name" value="OsmC"/>
    <property type="match status" value="1"/>
</dbReference>
<dbReference type="InterPro" id="IPR015946">
    <property type="entry name" value="KH_dom-like_a/b"/>
</dbReference>
<keyword evidence="2" id="KW-1185">Reference proteome</keyword>
<dbReference type="InterPro" id="IPR003718">
    <property type="entry name" value="OsmC/Ohr_fam"/>
</dbReference>
<gene>
    <name evidence="1" type="primary">osmC_1</name>
    <name evidence="1" type="ORF">KSB_40610</name>
</gene>
<dbReference type="NCBIfam" id="TIGR03562">
    <property type="entry name" value="osmo_induc_OsmC"/>
    <property type="match status" value="1"/>
</dbReference>
<sequence length="143" mass="15193">MAFRSADVEWQGSVQSGHGHIKLASGAFEGDYSLRTRMDAGAETNPEELLASAHAGCFTMAFSMALGAAGHEPTRIHTTAQVRLSQRGGEFIIPRIDLKTEAVVPGIDAATFQEIATRAERSCPVSKALAGTEIHLEATLLEA</sequence>
<dbReference type="PANTHER" id="PTHR42830:SF1">
    <property type="entry name" value="OSMOTICALLY INDUCIBLE FAMILY PROTEIN"/>
    <property type="match status" value="1"/>
</dbReference>
<organism evidence="1 2">
    <name type="scientific">Ktedonobacter robiniae</name>
    <dbReference type="NCBI Taxonomy" id="2778365"/>
    <lineage>
        <taxon>Bacteria</taxon>
        <taxon>Bacillati</taxon>
        <taxon>Chloroflexota</taxon>
        <taxon>Ktedonobacteria</taxon>
        <taxon>Ktedonobacterales</taxon>
        <taxon>Ktedonobacteraceae</taxon>
        <taxon>Ktedonobacter</taxon>
    </lineage>
</organism>
<dbReference type="SUPFAM" id="SSF82784">
    <property type="entry name" value="OsmC-like"/>
    <property type="match status" value="1"/>
</dbReference>
<dbReference type="Proteomes" id="UP000654345">
    <property type="component" value="Unassembled WGS sequence"/>
</dbReference>
<comment type="caution">
    <text evidence="1">The sequence shown here is derived from an EMBL/GenBank/DDBJ whole genome shotgun (WGS) entry which is preliminary data.</text>
</comment>
<dbReference type="EMBL" id="BNJG01000001">
    <property type="protein sequence ID" value="GHO55586.1"/>
    <property type="molecule type" value="Genomic_DNA"/>
</dbReference>
<evidence type="ECO:0000313" key="1">
    <source>
        <dbReference type="EMBL" id="GHO55586.1"/>
    </source>
</evidence>
<accession>A0ABQ3US84</accession>
<protein>
    <submittedName>
        <fullName evidence="1">Peroxiredoxin</fullName>
    </submittedName>
</protein>
<evidence type="ECO:0000313" key="2">
    <source>
        <dbReference type="Proteomes" id="UP000654345"/>
    </source>
</evidence>
<dbReference type="PANTHER" id="PTHR42830">
    <property type="entry name" value="OSMOTICALLY INDUCIBLE FAMILY PROTEIN"/>
    <property type="match status" value="1"/>
</dbReference>
<dbReference type="Gene3D" id="3.30.300.20">
    <property type="match status" value="1"/>
</dbReference>
<proteinExistence type="predicted"/>
<dbReference type="RefSeq" id="WP_201372160.1">
    <property type="nucleotide sequence ID" value="NZ_BNJG01000001.1"/>
</dbReference>
<dbReference type="InterPro" id="IPR019904">
    <property type="entry name" value="Peroxiredoxin_OsmC"/>
</dbReference>
<dbReference type="InterPro" id="IPR052707">
    <property type="entry name" value="OsmC_Ohr_Peroxiredoxin"/>
</dbReference>
<name>A0ABQ3US84_9CHLR</name>